<proteinExistence type="predicted"/>
<accession>A0A6J4I7X5</accession>
<feature type="region of interest" description="Disordered" evidence="1">
    <location>
        <begin position="1"/>
        <end position="26"/>
    </location>
</feature>
<organism evidence="2">
    <name type="scientific">uncultured Craurococcus sp</name>
    <dbReference type="NCBI Taxonomy" id="1135998"/>
    <lineage>
        <taxon>Bacteria</taxon>
        <taxon>Pseudomonadati</taxon>
        <taxon>Pseudomonadota</taxon>
        <taxon>Alphaproteobacteria</taxon>
        <taxon>Acetobacterales</taxon>
        <taxon>Acetobacteraceae</taxon>
        <taxon>Craurococcus</taxon>
        <taxon>environmental samples</taxon>
    </lineage>
</organism>
<dbReference type="EMBL" id="CADCTD010000066">
    <property type="protein sequence ID" value="CAA9243879.1"/>
    <property type="molecule type" value="Genomic_DNA"/>
</dbReference>
<evidence type="ECO:0000256" key="1">
    <source>
        <dbReference type="SAM" id="MobiDB-lite"/>
    </source>
</evidence>
<feature type="region of interest" description="Disordered" evidence="1">
    <location>
        <begin position="44"/>
        <end position="112"/>
    </location>
</feature>
<gene>
    <name evidence="2" type="ORF">AVDCRST_MAG27-1576</name>
</gene>
<sequence>ADRRPGGDRRSPRPLRPLRGGDRRQRCRHAGCLLLGGSAHGALRHHRDPVWDRGDPGLPGERRPLCPAGDPAGAHHQLRSGLRLHPSGVPAPGQRADRAGDQDHGPAAGAGLAGRLRPCLVAGRGRSGAGPAM</sequence>
<feature type="compositionally biased region" description="Basic and acidic residues" evidence="1">
    <location>
        <begin position="95"/>
        <end position="104"/>
    </location>
</feature>
<name>A0A6J4I7X5_9PROT</name>
<feature type="non-terminal residue" evidence="2">
    <location>
        <position position="133"/>
    </location>
</feature>
<evidence type="ECO:0000313" key="2">
    <source>
        <dbReference type="EMBL" id="CAA9243879.1"/>
    </source>
</evidence>
<reference evidence="2" key="1">
    <citation type="submission" date="2020-02" db="EMBL/GenBank/DDBJ databases">
        <authorList>
            <person name="Meier V. D."/>
        </authorList>
    </citation>
    <scope>NUCLEOTIDE SEQUENCE</scope>
    <source>
        <strain evidence="2">AVDCRST_MAG27</strain>
    </source>
</reference>
<protein>
    <submittedName>
        <fullName evidence="2">Uncharacterized protein</fullName>
    </submittedName>
</protein>
<feature type="compositionally biased region" description="Basic and acidic residues" evidence="1">
    <location>
        <begin position="48"/>
        <end position="64"/>
    </location>
</feature>
<dbReference type="AlphaFoldDB" id="A0A6J4I7X5"/>
<feature type="non-terminal residue" evidence="2">
    <location>
        <position position="1"/>
    </location>
</feature>
<feature type="compositionally biased region" description="Basic and acidic residues" evidence="1">
    <location>
        <begin position="1"/>
        <end position="11"/>
    </location>
</feature>